<dbReference type="OrthoDB" id="9802815at2"/>
<dbReference type="InterPro" id="IPR005793">
    <property type="entry name" value="Formyl_trans_C"/>
</dbReference>
<evidence type="ECO:0000313" key="9">
    <source>
        <dbReference type="Proteomes" id="UP000294480"/>
    </source>
</evidence>
<dbReference type="GO" id="GO:0004479">
    <property type="term" value="F:methionyl-tRNA formyltransferase activity"/>
    <property type="evidence" value="ECO:0007669"/>
    <property type="project" value="UniProtKB-UniRule"/>
</dbReference>
<feature type="domain" description="Formyl transferase N-terminal" evidence="6">
    <location>
        <begin position="1"/>
        <end position="186"/>
    </location>
</feature>
<keyword evidence="4 5" id="KW-0648">Protein biosynthesis</keyword>
<comment type="catalytic activity">
    <reaction evidence="5">
        <text>L-methionyl-tRNA(fMet) + (6R)-10-formyltetrahydrofolate = N-formyl-L-methionyl-tRNA(fMet) + (6S)-5,6,7,8-tetrahydrofolate + H(+)</text>
        <dbReference type="Rhea" id="RHEA:24380"/>
        <dbReference type="Rhea" id="RHEA-COMP:9952"/>
        <dbReference type="Rhea" id="RHEA-COMP:9953"/>
        <dbReference type="ChEBI" id="CHEBI:15378"/>
        <dbReference type="ChEBI" id="CHEBI:57453"/>
        <dbReference type="ChEBI" id="CHEBI:78530"/>
        <dbReference type="ChEBI" id="CHEBI:78844"/>
        <dbReference type="ChEBI" id="CHEBI:195366"/>
        <dbReference type="EC" id="2.1.2.9"/>
    </reaction>
</comment>
<dbReference type="Pfam" id="PF00551">
    <property type="entry name" value="Formyl_trans_N"/>
    <property type="match status" value="1"/>
</dbReference>
<dbReference type="EC" id="2.1.2.9" evidence="2 5"/>
<reference evidence="8 9" key="1">
    <citation type="submission" date="2019-03" db="EMBL/GenBank/DDBJ databases">
        <title>Genomic Encyclopedia of Type Strains, Phase IV (KMG-IV): sequencing the most valuable type-strain genomes for metagenomic binning, comparative biology and taxonomic classification.</title>
        <authorList>
            <person name="Goeker M."/>
        </authorList>
    </citation>
    <scope>NUCLEOTIDE SEQUENCE [LARGE SCALE GENOMIC DNA]</scope>
    <source>
        <strain evidence="8 9">DSM 102852</strain>
    </source>
</reference>
<evidence type="ECO:0000259" key="6">
    <source>
        <dbReference type="Pfam" id="PF00551"/>
    </source>
</evidence>
<dbReference type="SUPFAM" id="SSF53328">
    <property type="entry name" value="Formyltransferase"/>
    <property type="match status" value="1"/>
</dbReference>
<accession>A0A4R6YAJ6</accession>
<dbReference type="HAMAP" id="MF_00182">
    <property type="entry name" value="Formyl_trans"/>
    <property type="match status" value="1"/>
</dbReference>
<evidence type="ECO:0000256" key="1">
    <source>
        <dbReference type="ARBA" id="ARBA00010699"/>
    </source>
</evidence>
<dbReference type="SUPFAM" id="SSF50486">
    <property type="entry name" value="FMT C-terminal domain-like"/>
    <property type="match status" value="1"/>
</dbReference>
<feature type="binding site" evidence="5">
    <location>
        <begin position="117"/>
        <end position="120"/>
    </location>
    <ligand>
        <name>(6S)-5,6,7,8-tetrahydrofolate</name>
        <dbReference type="ChEBI" id="CHEBI:57453"/>
    </ligand>
</feature>
<feature type="domain" description="Formyl transferase C-terminal" evidence="7">
    <location>
        <begin position="212"/>
        <end position="310"/>
    </location>
</feature>
<evidence type="ECO:0000256" key="4">
    <source>
        <dbReference type="ARBA" id="ARBA00022917"/>
    </source>
</evidence>
<name>A0A4R6YAJ6_9BURK</name>
<keyword evidence="9" id="KW-1185">Reference proteome</keyword>
<comment type="function">
    <text evidence="5">Attaches a formyl group to the free amino group of methionyl-tRNA(fMet). The formyl group appears to play a dual role in the initiator identity of N-formylmethionyl-tRNA by promoting its recognition by IF2 and preventing the misappropriation of this tRNA by the elongation apparatus.</text>
</comment>
<dbReference type="EMBL" id="SNZE01000003">
    <property type="protein sequence ID" value="TDR32536.1"/>
    <property type="molecule type" value="Genomic_DNA"/>
</dbReference>
<dbReference type="PROSITE" id="PS00373">
    <property type="entry name" value="GART"/>
    <property type="match status" value="1"/>
</dbReference>
<evidence type="ECO:0000259" key="7">
    <source>
        <dbReference type="Pfam" id="PF02911"/>
    </source>
</evidence>
<evidence type="ECO:0000256" key="2">
    <source>
        <dbReference type="ARBA" id="ARBA00012261"/>
    </source>
</evidence>
<dbReference type="GO" id="GO:0005829">
    <property type="term" value="C:cytosol"/>
    <property type="evidence" value="ECO:0007669"/>
    <property type="project" value="TreeGrafter"/>
</dbReference>
<keyword evidence="3 5" id="KW-0808">Transferase</keyword>
<evidence type="ECO:0000256" key="3">
    <source>
        <dbReference type="ARBA" id="ARBA00022679"/>
    </source>
</evidence>
<dbReference type="PANTHER" id="PTHR11138">
    <property type="entry name" value="METHIONYL-TRNA FORMYLTRANSFERASE"/>
    <property type="match status" value="1"/>
</dbReference>
<gene>
    <name evidence="5" type="primary">fmt</name>
    <name evidence="8" type="ORF">DFR44_10349</name>
</gene>
<protein>
    <recommendedName>
        <fullName evidence="2 5">Methionyl-tRNA formyltransferase</fullName>
        <ecNumber evidence="2 5">2.1.2.9</ecNumber>
    </recommendedName>
</protein>
<organism evidence="8 9">
    <name type="scientific">Hydromonas duriensis</name>
    <dbReference type="NCBI Taxonomy" id="1527608"/>
    <lineage>
        <taxon>Bacteria</taxon>
        <taxon>Pseudomonadati</taxon>
        <taxon>Pseudomonadota</taxon>
        <taxon>Betaproteobacteria</taxon>
        <taxon>Burkholderiales</taxon>
        <taxon>Burkholderiaceae</taxon>
        <taxon>Hydromonas</taxon>
    </lineage>
</organism>
<proteinExistence type="inferred from homology"/>
<dbReference type="RefSeq" id="WP_133619086.1">
    <property type="nucleotide sequence ID" value="NZ_SNZE01000003.1"/>
</dbReference>
<comment type="caution">
    <text evidence="8">The sequence shown here is derived from an EMBL/GenBank/DDBJ whole genome shotgun (WGS) entry which is preliminary data.</text>
</comment>
<dbReference type="NCBIfam" id="TIGR00460">
    <property type="entry name" value="fmt"/>
    <property type="match status" value="1"/>
</dbReference>
<dbReference type="InterPro" id="IPR002376">
    <property type="entry name" value="Formyl_transf_N"/>
</dbReference>
<comment type="similarity">
    <text evidence="1 5">Belongs to the Fmt family.</text>
</comment>
<evidence type="ECO:0000256" key="5">
    <source>
        <dbReference type="HAMAP-Rule" id="MF_00182"/>
    </source>
</evidence>
<dbReference type="Gene3D" id="3.40.50.12230">
    <property type="match status" value="1"/>
</dbReference>
<dbReference type="Proteomes" id="UP000294480">
    <property type="component" value="Unassembled WGS sequence"/>
</dbReference>
<dbReference type="InterPro" id="IPR044135">
    <property type="entry name" value="Met-tRNA-FMT_C"/>
</dbReference>
<dbReference type="InterPro" id="IPR036477">
    <property type="entry name" value="Formyl_transf_N_sf"/>
</dbReference>
<dbReference type="Pfam" id="PF02911">
    <property type="entry name" value="Formyl_trans_C"/>
    <property type="match status" value="1"/>
</dbReference>
<evidence type="ECO:0000313" key="8">
    <source>
        <dbReference type="EMBL" id="TDR32536.1"/>
    </source>
</evidence>
<dbReference type="PANTHER" id="PTHR11138:SF5">
    <property type="entry name" value="METHIONYL-TRNA FORMYLTRANSFERASE, MITOCHONDRIAL"/>
    <property type="match status" value="1"/>
</dbReference>
<dbReference type="CDD" id="cd08704">
    <property type="entry name" value="Met_tRNA_FMT_C"/>
    <property type="match status" value="1"/>
</dbReference>
<dbReference type="InterPro" id="IPR005794">
    <property type="entry name" value="Fmt"/>
</dbReference>
<dbReference type="CDD" id="cd08646">
    <property type="entry name" value="FMT_core_Met-tRNA-FMT_N"/>
    <property type="match status" value="1"/>
</dbReference>
<dbReference type="AlphaFoldDB" id="A0A4R6YAJ6"/>
<dbReference type="InterPro" id="IPR041711">
    <property type="entry name" value="Met-tRNA-FMT_N"/>
</dbReference>
<dbReference type="InterPro" id="IPR011034">
    <property type="entry name" value="Formyl_transferase-like_C_sf"/>
</dbReference>
<sequence>MNIVFAGTPVFAAQALQAIIDAGFNVPLVLTQPDRPSGRGMKLTASPVKQVALSHNIAVAQPTSLKLDGKYPLEAAEARVTLAAVEADIMVVAAYGLILPADVLTMPKHGCINIHASLLPRWRGAAPIHRAIEAGDAQTGITLMQMDVGLDTGDMLAIQSCDIAANTTTATLHDTLATMGANMVVEYLQALQNGNPPSATPQPAEGITYAQKIDKAESLLNWTQDASILEHKIRAFDPAPGCAAKVDDAQSFKVWAAQVLSHDASSLPAGTIINVSKQGIDVACGSGTLRITEAQRAGGKRLPVAQFLDSCSLTAGMRLVC</sequence>
<dbReference type="InterPro" id="IPR001555">
    <property type="entry name" value="GART_AS"/>
</dbReference>